<comment type="caution">
    <text evidence="1">The sequence shown here is derived from an EMBL/GenBank/DDBJ whole genome shotgun (WGS) entry which is preliminary data.</text>
</comment>
<dbReference type="Gene3D" id="3.90.550.10">
    <property type="entry name" value="Spore Coat Polysaccharide Biosynthesis Protein SpsA, Chain A"/>
    <property type="match status" value="1"/>
</dbReference>
<sequence length="318" mass="36246">MGKRKRPRHKKVAETPKAPVAYEALAQELAVKFKNQKQNYYTLSDGVRKKLERHISYRPTPITWGIPLDEVLFSRFFTRFLPLGIMPWDSFATTESTYLPKARNVIHNGFLEMDTDYLMMLDSDILCPPIIVTALMMHDKHLVGGWYRNKSGDAGPHPVVYDFVSETDSRLNFRHRESPGKGLESVAGMGAGNWLMSRELAEALGEDPYSMDRATEDFVLCRKITELGYDIFVDWDLDCAHLELALYKHKGETCIIIGNGPSLNGVPKELLDKYITFGSNKIYTLPHQPDYYCIIDKDMMANCLPTIKAGWRPKGRCS</sequence>
<gene>
    <name evidence="1" type="ORF">LCGC14_1565420</name>
</gene>
<dbReference type="InterPro" id="IPR029044">
    <property type="entry name" value="Nucleotide-diphossugar_trans"/>
</dbReference>
<protein>
    <recommendedName>
        <fullName evidence="2">Glycosyltransferase 2-like domain-containing protein</fullName>
    </recommendedName>
</protein>
<evidence type="ECO:0008006" key="2">
    <source>
        <dbReference type="Google" id="ProtNLM"/>
    </source>
</evidence>
<dbReference type="Gene3D" id="3.90.1480.10">
    <property type="entry name" value="Alpha-2,3-sialyltransferase"/>
    <property type="match status" value="1"/>
</dbReference>
<name>A0A0F9IL72_9ZZZZ</name>
<organism evidence="1">
    <name type="scientific">marine sediment metagenome</name>
    <dbReference type="NCBI Taxonomy" id="412755"/>
    <lineage>
        <taxon>unclassified sequences</taxon>
        <taxon>metagenomes</taxon>
        <taxon>ecological metagenomes</taxon>
    </lineage>
</organism>
<evidence type="ECO:0000313" key="1">
    <source>
        <dbReference type="EMBL" id="KKM34185.1"/>
    </source>
</evidence>
<dbReference type="AlphaFoldDB" id="A0A0F9IL72"/>
<reference evidence="1" key="1">
    <citation type="journal article" date="2015" name="Nature">
        <title>Complex archaea that bridge the gap between prokaryotes and eukaryotes.</title>
        <authorList>
            <person name="Spang A."/>
            <person name="Saw J.H."/>
            <person name="Jorgensen S.L."/>
            <person name="Zaremba-Niedzwiedzka K."/>
            <person name="Martijn J."/>
            <person name="Lind A.E."/>
            <person name="van Eijk R."/>
            <person name="Schleper C."/>
            <person name="Guy L."/>
            <person name="Ettema T.J."/>
        </authorList>
    </citation>
    <scope>NUCLEOTIDE SEQUENCE</scope>
</reference>
<dbReference type="EMBL" id="LAZR01012139">
    <property type="protein sequence ID" value="KKM34185.1"/>
    <property type="molecule type" value="Genomic_DNA"/>
</dbReference>
<proteinExistence type="predicted"/>
<accession>A0A0F9IL72</accession>
<dbReference type="SUPFAM" id="SSF53448">
    <property type="entry name" value="Nucleotide-diphospho-sugar transferases"/>
    <property type="match status" value="1"/>
</dbReference>